<comment type="caution">
    <text evidence="7">The sequence shown here is derived from an EMBL/GenBank/DDBJ whole genome shotgun (WGS) entry which is preliminary data.</text>
</comment>
<reference evidence="7 8" key="1">
    <citation type="journal article" date="2018" name="Plant J.">
        <title>Genome sequences of Chlorella sorokiniana UTEX 1602 and Micractinium conductrix SAG 241.80: implications to maltose excretion by a green alga.</title>
        <authorList>
            <person name="Arriola M.B."/>
            <person name="Velmurugan N."/>
            <person name="Zhang Y."/>
            <person name="Plunkett M.H."/>
            <person name="Hondzo H."/>
            <person name="Barney B.M."/>
        </authorList>
    </citation>
    <scope>NUCLEOTIDE SEQUENCE [LARGE SCALE GENOMIC DNA]</scope>
    <source>
        <strain evidence="7 8">SAG 241.80</strain>
    </source>
</reference>
<feature type="region of interest" description="Disordered" evidence="6">
    <location>
        <begin position="451"/>
        <end position="474"/>
    </location>
</feature>
<dbReference type="AlphaFoldDB" id="A0A2P6VKT4"/>
<dbReference type="InterPro" id="IPR003406">
    <property type="entry name" value="Glyco_trans_14"/>
</dbReference>
<evidence type="ECO:0000256" key="5">
    <source>
        <dbReference type="ARBA" id="ARBA00023180"/>
    </source>
</evidence>
<evidence type="ECO:0000256" key="3">
    <source>
        <dbReference type="ARBA" id="ARBA00022679"/>
    </source>
</evidence>
<dbReference type="PANTHER" id="PTHR31042">
    <property type="entry name" value="CORE-2/I-BRANCHING BETA-1,6-N-ACETYLGLUCOSAMINYLTRANSFERASE FAMILY PROTEIN-RELATED"/>
    <property type="match status" value="1"/>
</dbReference>
<dbReference type="Proteomes" id="UP000239649">
    <property type="component" value="Unassembled WGS sequence"/>
</dbReference>
<organism evidence="7 8">
    <name type="scientific">Micractinium conductrix</name>
    <dbReference type="NCBI Taxonomy" id="554055"/>
    <lineage>
        <taxon>Eukaryota</taxon>
        <taxon>Viridiplantae</taxon>
        <taxon>Chlorophyta</taxon>
        <taxon>core chlorophytes</taxon>
        <taxon>Trebouxiophyceae</taxon>
        <taxon>Chlorellales</taxon>
        <taxon>Chlorellaceae</taxon>
        <taxon>Chlorella clade</taxon>
        <taxon>Micractinium</taxon>
    </lineage>
</organism>
<protein>
    <submittedName>
        <fullName evidence="7">Transcription initiation factor TFIID subunit 13</fullName>
    </submittedName>
</protein>
<keyword evidence="3" id="KW-0808">Transferase</keyword>
<gene>
    <name evidence="7" type="ORF">C2E20_2110</name>
</gene>
<sequence length="519" mass="58320">MPLEPVWREFFATAAQIEPVALPAPFAQLAASAQQEEHKERQEQLQQQQLQEEDQHQQQPQEQQRRQRRLSARESGDDSELVADQDAAMGLEVVAAVQQLEADKAAARGSQEGWEQLQGVLVAAQQAEHLEATQRLEVALGEGQLLQEAQQHASQVRSMAAPLSLMSPLDLEGVIAQQDLFSVYVHTMPGFFYRNTSIFSGYQIDGRVFVSWGQYTVAEAERRLIINALMEPRNQRFVLVSETCAPLYPPHVFYLQLLSDIKSRVNACGKPEGVERWNSALYMPGLLTPHRWRKSAQWKMLMRAHAQLVATDRRLALRFERECYSYFPPIMVRPPYVVAQNRTWVHRSCISDEHYIPTLLAVHGKDEETTCADALTTADWVPGLWSPKVHHGGEVDVDLLHRLRKQRSTDITCNVADALASAATMFRRRGANTTLAGQPLPGSVQGAAVRHLRHGTQQVEQHGQQQEQQERRQQHTYASMGNTCFLLARKFAPDAASMLLQLGENCQVGTAFSPACLPA</sequence>
<feature type="region of interest" description="Disordered" evidence="6">
    <location>
        <begin position="29"/>
        <end position="82"/>
    </location>
</feature>
<feature type="compositionally biased region" description="Low complexity" evidence="6">
    <location>
        <begin position="455"/>
        <end position="467"/>
    </location>
</feature>
<dbReference type="GO" id="GO:0016020">
    <property type="term" value="C:membrane"/>
    <property type="evidence" value="ECO:0007669"/>
    <property type="project" value="UniProtKB-SubCell"/>
</dbReference>
<keyword evidence="5" id="KW-0325">Glycoprotein</keyword>
<name>A0A2P6VKT4_9CHLO</name>
<evidence type="ECO:0000256" key="2">
    <source>
        <dbReference type="ARBA" id="ARBA00022676"/>
    </source>
</evidence>
<proteinExistence type="predicted"/>
<dbReference type="STRING" id="554055.A0A2P6VKT4"/>
<evidence type="ECO:0000256" key="6">
    <source>
        <dbReference type="SAM" id="MobiDB-lite"/>
    </source>
</evidence>
<dbReference type="PANTHER" id="PTHR31042:SF150">
    <property type="entry name" value="OS06G0661900 PROTEIN"/>
    <property type="match status" value="1"/>
</dbReference>
<evidence type="ECO:0000256" key="1">
    <source>
        <dbReference type="ARBA" id="ARBA00004606"/>
    </source>
</evidence>
<dbReference type="GO" id="GO:0003743">
    <property type="term" value="F:translation initiation factor activity"/>
    <property type="evidence" value="ECO:0007669"/>
    <property type="project" value="UniProtKB-KW"/>
</dbReference>
<keyword evidence="4" id="KW-0472">Membrane</keyword>
<dbReference type="EMBL" id="LHPF02000004">
    <property type="protein sequence ID" value="PSC74716.1"/>
    <property type="molecule type" value="Genomic_DNA"/>
</dbReference>
<evidence type="ECO:0000313" key="7">
    <source>
        <dbReference type="EMBL" id="PSC74716.1"/>
    </source>
</evidence>
<evidence type="ECO:0000256" key="4">
    <source>
        <dbReference type="ARBA" id="ARBA00023136"/>
    </source>
</evidence>
<keyword evidence="8" id="KW-1185">Reference proteome</keyword>
<dbReference type="InterPro" id="IPR044174">
    <property type="entry name" value="BC10-like"/>
</dbReference>
<evidence type="ECO:0000313" key="8">
    <source>
        <dbReference type="Proteomes" id="UP000239649"/>
    </source>
</evidence>
<accession>A0A2P6VKT4</accession>
<dbReference type="Pfam" id="PF02485">
    <property type="entry name" value="Branch"/>
    <property type="match status" value="1"/>
</dbReference>
<dbReference type="GO" id="GO:0016757">
    <property type="term" value="F:glycosyltransferase activity"/>
    <property type="evidence" value="ECO:0007669"/>
    <property type="project" value="UniProtKB-KW"/>
</dbReference>
<keyword evidence="2" id="KW-0328">Glycosyltransferase</keyword>
<comment type="subcellular location">
    <subcellularLocation>
        <location evidence="1">Membrane</location>
        <topology evidence="1">Single-pass type II membrane protein</topology>
    </subcellularLocation>
</comment>
<dbReference type="OrthoDB" id="191334at2759"/>